<proteinExistence type="predicted"/>
<evidence type="ECO:0000256" key="1">
    <source>
        <dbReference type="SAM" id="SignalP"/>
    </source>
</evidence>
<protein>
    <submittedName>
        <fullName evidence="2">Uncharacterized protein</fullName>
    </submittedName>
</protein>
<evidence type="ECO:0000313" key="3">
    <source>
        <dbReference type="Proteomes" id="UP000799302"/>
    </source>
</evidence>
<gene>
    <name evidence="2" type="ORF">BT63DRAFT_464037</name>
</gene>
<dbReference type="Proteomes" id="UP000799302">
    <property type="component" value="Unassembled WGS sequence"/>
</dbReference>
<keyword evidence="3" id="KW-1185">Reference proteome</keyword>
<sequence>MPSLGTIFAYSFALNVVCAQVLAHKLRRTIVTVPRGLAMQSRLPKQGQVFVWYNDCRHIACQTPSSFSWTTLPFLDFGIGGGGDGEYGAIEWITESVYVLAQRQFIESGGLFENPGSAFSHVRAFPGFGPSPSIIEVHPDAVIQQIWVGLANVLAWPV</sequence>
<organism evidence="2 3">
    <name type="scientific">Microthyrium microscopicum</name>
    <dbReference type="NCBI Taxonomy" id="703497"/>
    <lineage>
        <taxon>Eukaryota</taxon>
        <taxon>Fungi</taxon>
        <taxon>Dikarya</taxon>
        <taxon>Ascomycota</taxon>
        <taxon>Pezizomycotina</taxon>
        <taxon>Dothideomycetes</taxon>
        <taxon>Dothideomycetes incertae sedis</taxon>
        <taxon>Microthyriales</taxon>
        <taxon>Microthyriaceae</taxon>
        <taxon>Microthyrium</taxon>
    </lineage>
</organism>
<dbReference type="AlphaFoldDB" id="A0A6A6U2M2"/>
<name>A0A6A6U2M2_9PEZI</name>
<reference evidence="2" key="1">
    <citation type="journal article" date="2020" name="Stud. Mycol.">
        <title>101 Dothideomycetes genomes: a test case for predicting lifestyles and emergence of pathogens.</title>
        <authorList>
            <person name="Haridas S."/>
            <person name="Albert R."/>
            <person name="Binder M."/>
            <person name="Bloem J."/>
            <person name="Labutti K."/>
            <person name="Salamov A."/>
            <person name="Andreopoulos B."/>
            <person name="Baker S."/>
            <person name="Barry K."/>
            <person name="Bills G."/>
            <person name="Bluhm B."/>
            <person name="Cannon C."/>
            <person name="Castanera R."/>
            <person name="Culley D."/>
            <person name="Daum C."/>
            <person name="Ezra D."/>
            <person name="Gonzalez J."/>
            <person name="Henrissat B."/>
            <person name="Kuo A."/>
            <person name="Liang C."/>
            <person name="Lipzen A."/>
            <person name="Lutzoni F."/>
            <person name="Magnuson J."/>
            <person name="Mondo S."/>
            <person name="Nolan M."/>
            <person name="Ohm R."/>
            <person name="Pangilinan J."/>
            <person name="Park H.-J."/>
            <person name="Ramirez L."/>
            <person name="Alfaro M."/>
            <person name="Sun H."/>
            <person name="Tritt A."/>
            <person name="Yoshinaga Y."/>
            <person name="Zwiers L.-H."/>
            <person name="Turgeon B."/>
            <person name="Goodwin S."/>
            <person name="Spatafora J."/>
            <person name="Crous P."/>
            <person name="Grigoriev I."/>
        </authorList>
    </citation>
    <scope>NUCLEOTIDE SEQUENCE</scope>
    <source>
        <strain evidence="2">CBS 115976</strain>
    </source>
</reference>
<evidence type="ECO:0000313" key="2">
    <source>
        <dbReference type="EMBL" id="KAF2665851.1"/>
    </source>
</evidence>
<feature type="signal peptide" evidence="1">
    <location>
        <begin position="1"/>
        <end position="19"/>
    </location>
</feature>
<accession>A0A6A6U2M2</accession>
<dbReference type="EMBL" id="MU004240">
    <property type="protein sequence ID" value="KAF2665851.1"/>
    <property type="molecule type" value="Genomic_DNA"/>
</dbReference>
<feature type="chain" id="PRO_5025533409" evidence="1">
    <location>
        <begin position="20"/>
        <end position="158"/>
    </location>
</feature>
<keyword evidence="1" id="KW-0732">Signal</keyword>